<dbReference type="PANTHER" id="PTHR45753:SF3">
    <property type="entry name" value="ORNITHINE TRANSCARBAMYLASE, MITOCHONDRIAL"/>
    <property type="match status" value="1"/>
</dbReference>
<dbReference type="Proteomes" id="UP000886355">
    <property type="component" value="Unassembled WGS sequence"/>
</dbReference>
<dbReference type="Gene3D" id="3.40.50.1370">
    <property type="entry name" value="Aspartate/ornithine carbamoyltransferase"/>
    <property type="match status" value="1"/>
</dbReference>
<dbReference type="GO" id="GO:0019240">
    <property type="term" value="P:citrulline biosynthetic process"/>
    <property type="evidence" value="ECO:0007669"/>
    <property type="project" value="TreeGrafter"/>
</dbReference>
<evidence type="ECO:0000256" key="1">
    <source>
        <dbReference type="ARBA" id="ARBA00022679"/>
    </source>
</evidence>
<accession>A0A7C1AUY6</accession>
<dbReference type="AlphaFoldDB" id="A0A7C1AUY6"/>
<feature type="domain" description="Aspartate/ornithine carbamoyltransferase carbamoyl-P binding" evidence="2">
    <location>
        <begin position="3"/>
        <end position="83"/>
    </location>
</feature>
<feature type="non-terminal residue" evidence="3">
    <location>
        <position position="85"/>
    </location>
</feature>
<gene>
    <name evidence="3" type="ORF">ENG14_00345</name>
</gene>
<name>A0A7C1AUY6_9BACT</name>
<dbReference type="GO" id="GO:0016597">
    <property type="term" value="F:amino acid binding"/>
    <property type="evidence" value="ECO:0007669"/>
    <property type="project" value="InterPro"/>
</dbReference>
<dbReference type="InterPro" id="IPR006132">
    <property type="entry name" value="Asp/Orn_carbamoyltranf_P-bd"/>
</dbReference>
<dbReference type="GO" id="GO:0004585">
    <property type="term" value="F:ornithine carbamoyltransferase activity"/>
    <property type="evidence" value="ECO:0007669"/>
    <property type="project" value="TreeGrafter"/>
</dbReference>
<dbReference type="SUPFAM" id="SSF53671">
    <property type="entry name" value="Aspartate/ornithine carbamoyltransferase"/>
    <property type="match status" value="1"/>
</dbReference>
<dbReference type="Pfam" id="PF02729">
    <property type="entry name" value="OTCace_N"/>
    <property type="match status" value="1"/>
</dbReference>
<evidence type="ECO:0000259" key="2">
    <source>
        <dbReference type="Pfam" id="PF02729"/>
    </source>
</evidence>
<protein>
    <submittedName>
        <fullName evidence="3">Ornithine carbamoyltransferase</fullName>
    </submittedName>
</protein>
<evidence type="ECO:0000313" key="3">
    <source>
        <dbReference type="EMBL" id="HDL89337.1"/>
    </source>
</evidence>
<dbReference type="PROSITE" id="PS00097">
    <property type="entry name" value="CARBAMOYLTRANSFERASE"/>
    <property type="match status" value="1"/>
</dbReference>
<dbReference type="PRINTS" id="PR00102">
    <property type="entry name" value="OTCASE"/>
</dbReference>
<organism evidence="3">
    <name type="scientific">Thermodesulforhabdus norvegica</name>
    <dbReference type="NCBI Taxonomy" id="39841"/>
    <lineage>
        <taxon>Bacteria</taxon>
        <taxon>Pseudomonadati</taxon>
        <taxon>Thermodesulfobacteriota</taxon>
        <taxon>Syntrophobacteria</taxon>
        <taxon>Syntrophobacterales</taxon>
        <taxon>Thermodesulforhabdaceae</taxon>
        <taxon>Thermodesulforhabdus</taxon>
    </lineage>
</organism>
<dbReference type="GO" id="GO:0042450">
    <property type="term" value="P:L-arginine biosynthetic process via ornithine"/>
    <property type="evidence" value="ECO:0007669"/>
    <property type="project" value="TreeGrafter"/>
</dbReference>
<proteinExistence type="predicted"/>
<dbReference type="EMBL" id="DQZW01000017">
    <property type="protein sequence ID" value="HDL89337.1"/>
    <property type="molecule type" value="Genomic_DNA"/>
</dbReference>
<dbReference type="InterPro" id="IPR006130">
    <property type="entry name" value="Asp/Orn_carbamoylTrfase"/>
</dbReference>
<dbReference type="InterPro" id="IPR002292">
    <property type="entry name" value="Orn/put_carbamltrans"/>
</dbReference>
<dbReference type="InterPro" id="IPR036901">
    <property type="entry name" value="Asp/Orn_carbamoylTrfase_sf"/>
</dbReference>
<sequence length="85" mass="9832">MKRDFLTLWDVTEDEIWALLERARALKKGFQEGADIRPLRGKILGLLFLKPSTRTRVSFEAGMYRLGGQCIFMTSKETQLARKEP</sequence>
<keyword evidence="1" id="KW-0808">Transferase</keyword>
<reference evidence="3" key="1">
    <citation type="journal article" date="2020" name="mSystems">
        <title>Genome- and Community-Level Interaction Insights into Carbon Utilization and Element Cycling Functions of Hydrothermarchaeota in Hydrothermal Sediment.</title>
        <authorList>
            <person name="Zhou Z."/>
            <person name="Liu Y."/>
            <person name="Xu W."/>
            <person name="Pan J."/>
            <person name="Luo Z.H."/>
            <person name="Li M."/>
        </authorList>
    </citation>
    <scope>NUCLEOTIDE SEQUENCE [LARGE SCALE GENOMIC DNA]</scope>
    <source>
        <strain evidence="3">HyVt-19</strain>
    </source>
</reference>
<dbReference type="PANTHER" id="PTHR45753">
    <property type="entry name" value="ORNITHINE CARBAMOYLTRANSFERASE, MITOCHONDRIAL"/>
    <property type="match status" value="1"/>
</dbReference>
<comment type="caution">
    <text evidence="3">The sequence shown here is derived from an EMBL/GenBank/DDBJ whole genome shotgun (WGS) entry which is preliminary data.</text>
</comment>